<dbReference type="Proteomes" id="UP000615234">
    <property type="component" value="Unassembled WGS sequence"/>
</dbReference>
<reference evidence="1 2" key="1">
    <citation type="submission" date="2020-08" db="EMBL/GenBank/DDBJ databases">
        <title>Genome public.</title>
        <authorList>
            <person name="Liu C."/>
            <person name="Sun Q."/>
        </authorList>
    </citation>
    <scope>NUCLEOTIDE SEQUENCE [LARGE SCALE GENOMIC DNA]</scope>
    <source>
        <strain evidence="1 2">NSJ-10</strain>
    </source>
</reference>
<proteinExistence type="predicted"/>
<dbReference type="EMBL" id="JACOOX010000005">
    <property type="protein sequence ID" value="MBC5663338.1"/>
    <property type="molecule type" value="Genomic_DNA"/>
</dbReference>
<name>A0A8I0DSQ9_9FIRM</name>
<dbReference type="RefSeq" id="WP_008400180.1">
    <property type="nucleotide sequence ID" value="NZ_JACOOX010000005.1"/>
</dbReference>
<accession>A0A8I0DSQ9</accession>
<comment type="caution">
    <text evidence="1">The sequence shown here is derived from an EMBL/GenBank/DDBJ whole genome shotgun (WGS) entry which is preliminary data.</text>
</comment>
<organism evidence="1 2">
    <name type="scientific">Coprococcus hominis</name>
    <name type="common">ex Liu et al. 2022</name>
    <dbReference type="NCBI Taxonomy" id="2763039"/>
    <lineage>
        <taxon>Bacteria</taxon>
        <taxon>Bacillati</taxon>
        <taxon>Bacillota</taxon>
        <taxon>Clostridia</taxon>
        <taxon>Lachnospirales</taxon>
        <taxon>Lachnospiraceae</taxon>
        <taxon>Coprococcus</taxon>
    </lineage>
</organism>
<gene>
    <name evidence="1" type="ORF">H8S09_10615</name>
</gene>
<sequence length="81" mass="9627">MLKIRLQGTKNDIRWFVRLLQRDKRFELNNVSTFFDNVGTDKYKRVYAEVSRKKTDSDKKSINAKQLNEQCHYVGSGMVIR</sequence>
<protein>
    <submittedName>
        <fullName evidence="1">Uncharacterized protein</fullName>
    </submittedName>
</protein>
<dbReference type="AlphaFoldDB" id="A0A8I0DSQ9"/>
<keyword evidence="2" id="KW-1185">Reference proteome</keyword>
<evidence type="ECO:0000313" key="1">
    <source>
        <dbReference type="EMBL" id="MBC5663338.1"/>
    </source>
</evidence>
<evidence type="ECO:0000313" key="2">
    <source>
        <dbReference type="Proteomes" id="UP000615234"/>
    </source>
</evidence>